<accession>A0ABN8RS41</accession>
<reference evidence="1 2" key="1">
    <citation type="submission" date="2022-05" db="EMBL/GenBank/DDBJ databases">
        <authorList>
            <consortium name="Genoscope - CEA"/>
            <person name="William W."/>
        </authorList>
    </citation>
    <scope>NUCLEOTIDE SEQUENCE [LARGE SCALE GENOMIC DNA]</scope>
</reference>
<evidence type="ECO:0000313" key="1">
    <source>
        <dbReference type="EMBL" id="CAH3182157.1"/>
    </source>
</evidence>
<comment type="caution">
    <text evidence="1">The sequence shown here is derived from an EMBL/GenBank/DDBJ whole genome shotgun (WGS) entry which is preliminary data.</text>
</comment>
<evidence type="ECO:0000313" key="2">
    <source>
        <dbReference type="Proteomes" id="UP001159405"/>
    </source>
</evidence>
<protein>
    <submittedName>
        <fullName evidence="1">Uncharacterized protein</fullName>
    </submittedName>
</protein>
<dbReference type="Proteomes" id="UP001159405">
    <property type="component" value="Unassembled WGS sequence"/>
</dbReference>
<organism evidence="1 2">
    <name type="scientific">Porites lobata</name>
    <dbReference type="NCBI Taxonomy" id="104759"/>
    <lineage>
        <taxon>Eukaryota</taxon>
        <taxon>Metazoa</taxon>
        <taxon>Cnidaria</taxon>
        <taxon>Anthozoa</taxon>
        <taxon>Hexacorallia</taxon>
        <taxon>Scleractinia</taxon>
        <taxon>Fungiina</taxon>
        <taxon>Poritidae</taxon>
        <taxon>Porites</taxon>
    </lineage>
</organism>
<proteinExistence type="predicted"/>
<gene>
    <name evidence="1" type="ORF">PLOB_00026453</name>
</gene>
<sequence>DLSLTTQTRFINPTILNTHKQRTDKLCLVAVVNEFVALNDNRKGNFGTFRQSDLKMSDFQKCEGWSPKKGC</sequence>
<name>A0ABN8RS41_9CNID</name>
<keyword evidence="2" id="KW-1185">Reference proteome</keyword>
<dbReference type="EMBL" id="CALNXK010000315">
    <property type="protein sequence ID" value="CAH3182157.1"/>
    <property type="molecule type" value="Genomic_DNA"/>
</dbReference>
<feature type="non-terminal residue" evidence="1">
    <location>
        <position position="1"/>
    </location>
</feature>